<evidence type="ECO:0000313" key="1">
    <source>
        <dbReference type="EMBL" id="MFB9758654.1"/>
    </source>
</evidence>
<keyword evidence="2" id="KW-1185">Reference proteome</keyword>
<proteinExistence type="predicted"/>
<dbReference type="Pfam" id="PF14149">
    <property type="entry name" value="YhfH"/>
    <property type="match status" value="1"/>
</dbReference>
<dbReference type="Proteomes" id="UP001589609">
    <property type="component" value="Unassembled WGS sequence"/>
</dbReference>
<protein>
    <submittedName>
        <fullName evidence="1">Protein YhfH</fullName>
    </submittedName>
</protein>
<reference evidence="1 2" key="1">
    <citation type="submission" date="2024-09" db="EMBL/GenBank/DDBJ databases">
        <authorList>
            <person name="Sun Q."/>
            <person name="Mori K."/>
        </authorList>
    </citation>
    <scope>NUCLEOTIDE SEQUENCE [LARGE SCALE GENOMIC DNA]</scope>
    <source>
        <strain evidence="1 2">JCM 11201</strain>
    </source>
</reference>
<dbReference type="RefSeq" id="WP_129731108.1">
    <property type="nucleotide sequence ID" value="NZ_JBHMAF010000038.1"/>
</dbReference>
<sequence length="43" mass="5197">MEDLEFYRRIPAKVCRGCGWKIEEQHESYLHECEHCKEVIDEG</sequence>
<dbReference type="InterPro" id="IPR025432">
    <property type="entry name" value="YhfH-like"/>
</dbReference>
<comment type="caution">
    <text evidence="1">The sequence shown here is derived from an EMBL/GenBank/DDBJ whole genome shotgun (WGS) entry which is preliminary data.</text>
</comment>
<dbReference type="EMBL" id="JBHMAF010000038">
    <property type="protein sequence ID" value="MFB9758654.1"/>
    <property type="molecule type" value="Genomic_DNA"/>
</dbReference>
<name>A0ABV5WDH3_9BACI</name>
<organism evidence="1 2">
    <name type="scientific">Ectobacillus funiculus</name>
    <dbReference type="NCBI Taxonomy" id="137993"/>
    <lineage>
        <taxon>Bacteria</taxon>
        <taxon>Bacillati</taxon>
        <taxon>Bacillota</taxon>
        <taxon>Bacilli</taxon>
        <taxon>Bacillales</taxon>
        <taxon>Bacillaceae</taxon>
        <taxon>Ectobacillus</taxon>
    </lineage>
</organism>
<gene>
    <name evidence="1" type="primary">yhfH</name>
    <name evidence="1" type="ORF">ACFFMS_09095</name>
</gene>
<evidence type="ECO:0000313" key="2">
    <source>
        <dbReference type="Proteomes" id="UP001589609"/>
    </source>
</evidence>
<accession>A0ABV5WDH3</accession>